<dbReference type="PROSITE" id="PS51186">
    <property type="entry name" value="GNAT"/>
    <property type="match status" value="1"/>
</dbReference>
<dbReference type="InterPro" id="IPR016181">
    <property type="entry name" value="Acyl_CoA_acyltransferase"/>
</dbReference>
<dbReference type="PROSITE" id="PS51729">
    <property type="entry name" value="GNAT_YJDJ"/>
    <property type="match status" value="1"/>
</dbReference>
<dbReference type="Proteomes" id="UP000325243">
    <property type="component" value="Unassembled WGS sequence"/>
</dbReference>
<feature type="domain" description="N-acetyltransferase" evidence="3">
    <location>
        <begin position="81"/>
        <end position="167"/>
    </location>
</feature>
<evidence type="ECO:0000259" key="3">
    <source>
        <dbReference type="PROSITE" id="PS51729"/>
    </source>
</evidence>
<keyword evidence="5" id="KW-1185">Reference proteome</keyword>
<dbReference type="Pfam" id="PF14542">
    <property type="entry name" value="Acetyltransf_CG"/>
    <property type="match status" value="1"/>
</dbReference>
<dbReference type="PANTHER" id="PTHR31435">
    <property type="entry name" value="PROTEIN NATD1"/>
    <property type="match status" value="1"/>
</dbReference>
<accession>A0A5S4V145</accession>
<dbReference type="SUPFAM" id="SSF55729">
    <property type="entry name" value="Acyl-CoA N-acyltransferases (Nat)"/>
    <property type="match status" value="1"/>
</dbReference>
<evidence type="ECO:0000256" key="1">
    <source>
        <dbReference type="SAM" id="MobiDB-lite"/>
    </source>
</evidence>
<dbReference type="AlphaFoldDB" id="A0A5S4V145"/>
<dbReference type="GO" id="GO:0016747">
    <property type="term" value="F:acyltransferase activity, transferring groups other than amino-acyl groups"/>
    <property type="evidence" value="ECO:0007669"/>
    <property type="project" value="InterPro"/>
</dbReference>
<dbReference type="InterPro" id="IPR031165">
    <property type="entry name" value="GNAT_YJDJ"/>
</dbReference>
<feature type="region of interest" description="Disordered" evidence="1">
    <location>
        <begin position="1"/>
        <end position="50"/>
    </location>
</feature>
<organism evidence="4 5">
    <name type="scientific">Agromyces mariniharenae</name>
    <dbReference type="NCBI Taxonomy" id="2604423"/>
    <lineage>
        <taxon>Bacteria</taxon>
        <taxon>Bacillati</taxon>
        <taxon>Actinomycetota</taxon>
        <taxon>Actinomycetes</taxon>
        <taxon>Micrococcales</taxon>
        <taxon>Microbacteriaceae</taxon>
        <taxon>Agromyces</taxon>
    </lineage>
</organism>
<keyword evidence="4" id="KW-0808">Transferase</keyword>
<feature type="domain" description="N-acetyltransferase" evidence="2">
    <location>
        <begin position="46"/>
        <end position="173"/>
    </location>
</feature>
<dbReference type="Gene3D" id="3.40.630.30">
    <property type="match status" value="1"/>
</dbReference>
<gene>
    <name evidence="4" type="ORF">FYC51_04005</name>
</gene>
<comment type="caution">
    <text evidence="4">The sequence shown here is derived from an EMBL/GenBank/DDBJ whole genome shotgun (WGS) entry which is preliminary data.</text>
</comment>
<reference evidence="4 5" key="1">
    <citation type="submission" date="2019-08" db="EMBL/GenBank/DDBJ databases">
        <authorList>
            <person name="Hu J."/>
        </authorList>
    </citation>
    <scope>NUCLEOTIDE SEQUENCE [LARGE SCALE GENOMIC DNA]</scope>
    <source>
        <strain evidence="4 5">NEAU-184</strain>
    </source>
</reference>
<protein>
    <submittedName>
        <fullName evidence="4">N-acetyltransferase</fullName>
    </submittedName>
</protein>
<dbReference type="InterPro" id="IPR045057">
    <property type="entry name" value="Gcn5-rel_NAT"/>
</dbReference>
<dbReference type="EMBL" id="VSSB01000001">
    <property type="protein sequence ID" value="TYL52904.1"/>
    <property type="molecule type" value="Genomic_DNA"/>
</dbReference>
<evidence type="ECO:0000313" key="5">
    <source>
        <dbReference type="Proteomes" id="UP000325243"/>
    </source>
</evidence>
<proteinExistence type="predicted"/>
<dbReference type="InterPro" id="IPR000182">
    <property type="entry name" value="GNAT_dom"/>
</dbReference>
<evidence type="ECO:0000259" key="2">
    <source>
        <dbReference type="PROSITE" id="PS51186"/>
    </source>
</evidence>
<name>A0A5S4V145_9MICO</name>
<evidence type="ECO:0000313" key="4">
    <source>
        <dbReference type="EMBL" id="TYL52904.1"/>
    </source>
</evidence>
<sequence length="173" mass="18399">MAGPDWSSFMSGSTEPRTERRGAMNTGDDSERFEYPDAAGYPDGSGTLDEGTAALVDEVTADALRAVDTPSEDADAEIEVRRDDERGVFAATLEGREIATIRYDLDGDRITLITTTVQPEFRGRGIATDLIADALDDLREQGTRFTVLCPVVAAFIAGNPEYAGLADAGDSGA</sequence>
<dbReference type="PANTHER" id="PTHR31435:SF10">
    <property type="entry name" value="BSR4717 PROTEIN"/>
    <property type="match status" value="1"/>
</dbReference>
<dbReference type="CDD" id="cd04301">
    <property type="entry name" value="NAT_SF"/>
    <property type="match status" value="1"/>
</dbReference>